<evidence type="ECO:0000313" key="2">
    <source>
        <dbReference type="Proteomes" id="UP000474630"/>
    </source>
</evidence>
<proteinExistence type="predicted"/>
<name>A0A6C0RG11_9BACT</name>
<protein>
    <submittedName>
        <fullName evidence="1">Uncharacterized protein</fullName>
    </submittedName>
</protein>
<dbReference type="Proteomes" id="UP000474630">
    <property type="component" value="Chromosome"/>
</dbReference>
<evidence type="ECO:0000313" key="1">
    <source>
        <dbReference type="EMBL" id="QIA08926.1"/>
    </source>
</evidence>
<dbReference type="EMBL" id="CP048409">
    <property type="protein sequence ID" value="QIA08926.1"/>
    <property type="molecule type" value="Genomic_DNA"/>
</dbReference>
<organism evidence="1 2">
    <name type="scientific">Draconibacterium halophilum</name>
    <dbReference type="NCBI Taxonomy" id="2706887"/>
    <lineage>
        <taxon>Bacteria</taxon>
        <taxon>Pseudomonadati</taxon>
        <taxon>Bacteroidota</taxon>
        <taxon>Bacteroidia</taxon>
        <taxon>Marinilabiliales</taxon>
        <taxon>Prolixibacteraceae</taxon>
        <taxon>Draconibacterium</taxon>
    </lineage>
</organism>
<keyword evidence="2" id="KW-1185">Reference proteome</keyword>
<dbReference type="KEGG" id="drc:G0Q07_14930"/>
<reference evidence="1 2" key="1">
    <citation type="submission" date="2020-02" db="EMBL/GenBank/DDBJ databases">
        <title>Genome sequencing for Draconibacterium sp. strain M1.</title>
        <authorList>
            <person name="Park S.-J."/>
        </authorList>
    </citation>
    <scope>NUCLEOTIDE SEQUENCE [LARGE SCALE GENOMIC DNA]</scope>
    <source>
        <strain evidence="1 2">M1</strain>
    </source>
</reference>
<gene>
    <name evidence="1" type="ORF">G0Q07_14930</name>
</gene>
<dbReference type="RefSeq" id="WP_163347561.1">
    <property type="nucleotide sequence ID" value="NZ_CP048409.1"/>
</dbReference>
<accession>A0A6C0RG11</accession>
<sequence>MKTLIFVLVATIMANYSFQNNKTLEKILDSSLRVYQISGYRGPKIDIKQDSLAQFLTALHYNIPLSEIENELKWSTETTKKNINALIENKLLTKKGNYYQPTLGILTLERGNLLEEKSQKVANEIADSICNWLPKIKDIHKQTNISQQYDFHELSLFYLSNVILDNFQIQRMEEEFLNKERPLRNGSRYYLAIVEDNQANKTEPFGIYGNRGLLWNDSIGVCVYGNKRIKSNVGWDNYETKNIHVFDKNDTQLITQKMPEIFFQCLLDILNKNKPYFEATYHDLYFDKEVSFEEFFIFWYHFIYTETTDILIAKNIVEKPQNEMFYYQIAVNF</sequence>
<dbReference type="AlphaFoldDB" id="A0A6C0RG11"/>